<gene>
    <name evidence="1" type="ORF">UFOVP507_25</name>
</gene>
<proteinExistence type="predicted"/>
<evidence type="ECO:0000313" key="1">
    <source>
        <dbReference type="EMBL" id="CAB4147364.1"/>
    </source>
</evidence>
<reference evidence="1" key="1">
    <citation type="submission" date="2020-04" db="EMBL/GenBank/DDBJ databases">
        <authorList>
            <person name="Chiriac C."/>
            <person name="Salcher M."/>
            <person name="Ghai R."/>
            <person name="Kavagutti S V."/>
        </authorList>
    </citation>
    <scope>NUCLEOTIDE SEQUENCE</scope>
</reference>
<organism evidence="1">
    <name type="scientific">uncultured Caudovirales phage</name>
    <dbReference type="NCBI Taxonomy" id="2100421"/>
    <lineage>
        <taxon>Viruses</taxon>
        <taxon>Duplodnaviria</taxon>
        <taxon>Heunggongvirae</taxon>
        <taxon>Uroviricota</taxon>
        <taxon>Caudoviricetes</taxon>
        <taxon>Peduoviridae</taxon>
        <taxon>Maltschvirus</taxon>
        <taxon>Maltschvirus maltsch</taxon>
    </lineage>
</organism>
<dbReference type="EMBL" id="LR796486">
    <property type="protein sequence ID" value="CAB4147364.1"/>
    <property type="molecule type" value="Genomic_DNA"/>
</dbReference>
<name>A0A6J5MKN2_9CAUD</name>
<sequence>MKLYNIEILKTAEGYMAYDKLGDEYLEDWDGNNLFNTAEEAQELKDSVLFDFGTDEDNGMEST</sequence>
<protein>
    <submittedName>
        <fullName evidence="1">Uncharacterized protein</fullName>
    </submittedName>
</protein>
<accession>A0A6J5MKN2</accession>